<protein>
    <submittedName>
        <fullName evidence="1">SRPBCC family protein</fullName>
    </submittedName>
</protein>
<reference evidence="1 2" key="1">
    <citation type="submission" date="2023-09" db="EMBL/GenBank/DDBJ databases">
        <authorList>
            <person name="Rey-Velasco X."/>
        </authorList>
    </citation>
    <scope>NUCLEOTIDE SEQUENCE [LARGE SCALE GENOMIC DNA]</scope>
    <source>
        <strain evidence="1 2">F394</strain>
    </source>
</reference>
<evidence type="ECO:0000313" key="2">
    <source>
        <dbReference type="Proteomes" id="UP001267426"/>
    </source>
</evidence>
<sequence>MIEVSVQVERAFHLPAPPAAAWAWLRDVPRWGALFPGVASVEPYEGGAAEGGAESADAFVWTMEPMGPPGARVTTVYACRYHADDGAYALSWTPIDGVGNARFAGGVALRDAPGGAAGTLRLEATLEVPAPRFARGVVEPAVAFEMGRMTDGFLDRLGGAVAG</sequence>
<dbReference type="SUPFAM" id="SSF55961">
    <property type="entry name" value="Bet v1-like"/>
    <property type="match status" value="1"/>
</dbReference>
<accession>A0ABU3BSX4</accession>
<dbReference type="Proteomes" id="UP001267426">
    <property type="component" value="Unassembled WGS sequence"/>
</dbReference>
<comment type="caution">
    <text evidence="1">The sequence shown here is derived from an EMBL/GenBank/DDBJ whole genome shotgun (WGS) entry which is preliminary data.</text>
</comment>
<dbReference type="EMBL" id="JAVRHT010000027">
    <property type="protein sequence ID" value="MDT0632392.1"/>
    <property type="molecule type" value="Genomic_DNA"/>
</dbReference>
<gene>
    <name evidence="1" type="ORF">RM540_11590</name>
</gene>
<dbReference type="Gene3D" id="3.30.530.20">
    <property type="match status" value="1"/>
</dbReference>
<dbReference type="InterPro" id="IPR023393">
    <property type="entry name" value="START-like_dom_sf"/>
</dbReference>
<dbReference type="InterPro" id="IPR019587">
    <property type="entry name" value="Polyketide_cyclase/dehydratase"/>
</dbReference>
<keyword evidence="2" id="KW-1185">Reference proteome</keyword>
<dbReference type="RefSeq" id="WP_311664243.1">
    <property type="nucleotide sequence ID" value="NZ_JAVRHT010000027.1"/>
</dbReference>
<proteinExistence type="predicted"/>
<evidence type="ECO:0000313" key="1">
    <source>
        <dbReference type="EMBL" id="MDT0632392.1"/>
    </source>
</evidence>
<organism evidence="1 2">
    <name type="scientific">Rubrivirga litoralis</name>
    <dbReference type="NCBI Taxonomy" id="3075598"/>
    <lineage>
        <taxon>Bacteria</taxon>
        <taxon>Pseudomonadati</taxon>
        <taxon>Rhodothermota</taxon>
        <taxon>Rhodothermia</taxon>
        <taxon>Rhodothermales</taxon>
        <taxon>Rubricoccaceae</taxon>
        <taxon>Rubrivirga</taxon>
    </lineage>
</organism>
<dbReference type="Pfam" id="PF10604">
    <property type="entry name" value="Polyketide_cyc2"/>
    <property type="match status" value="1"/>
</dbReference>
<name>A0ABU3BSX4_9BACT</name>